<comment type="caution">
    <text evidence="1">The sequence shown here is derived from an EMBL/GenBank/DDBJ whole genome shotgun (WGS) entry which is preliminary data.</text>
</comment>
<dbReference type="Proteomes" id="UP000217199">
    <property type="component" value="Unassembled WGS sequence"/>
</dbReference>
<proteinExistence type="predicted"/>
<organism evidence="1 2">
    <name type="scientific">Pyrrhoderma noxium</name>
    <dbReference type="NCBI Taxonomy" id="2282107"/>
    <lineage>
        <taxon>Eukaryota</taxon>
        <taxon>Fungi</taxon>
        <taxon>Dikarya</taxon>
        <taxon>Basidiomycota</taxon>
        <taxon>Agaricomycotina</taxon>
        <taxon>Agaricomycetes</taxon>
        <taxon>Hymenochaetales</taxon>
        <taxon>Hymenochaetaceae</taxon>
        <taxon>Pyrrhoderma</taxon>
    </lineage>
</organism>
<dbReference type="EMBL" id="NBII01000002">
    <property type="protein sequence ID" value="PAV21646.1"/>
    <property type="molecule type" value="Genomic_DNA"/>
</dbReference>
<accession>A0A286UPX6</accession>
<reference evidence="1 2" key="1">
    <citation type="journal article" date="2017" name="Mol. Ecol.">
        <title>Comparative and population genomic landscape of Phellinus noxius: A hypervariable fungus causing root rot in trees.</title>
        <authorList>
            <person name="Chung C.L."/>
            <person name="Lee T.J."/>
            <person name="Akiba M."/>
            <person name="Lee H.H."/>
            <person name="Kuo T.H."/>
            <person name="Liu D."/>
            <person name="Ke H.M."/>
            <person name="Yokoi T."/>
            <person name="Roa M.B."/>
            <person name="Lu M.J."/>
            <person name="Chang Y.Y."/>
            <person name="Ann P.J."/>
            <person name="Tsai J.N."/>
            <person name="Chen C.Y."/>
            <person name="Tzean S.S."/>
            <person name="Ota Y."/>
            <person name="Hattori T."/>
            <person name="Sahashi N."/>
            <person name="Liou R.F."/>
            <person name="Kikuchi T."/>
            <person name="Tsai I.J."/>
        </authorList>
    </citation>
    <scope>NUCLEOTIDE SEQUENCE [LARGE SCALE GENOMIC DNA]</scope>
    <source>
        <strain evidence="1 2">FFPRI411160</strain>
    </source>
</reference>
<protein>
    <submittedName>
        <fullName evidence="1">Uncharacterized protein</fullName>
    </submittedName>
</protein>
<sequence length="369" mass="42772">MESQDFSLSSIVNGDLCWEEHENSAHAFLSRTLDGDIELNNKVYNPSISASTKSILLCLYDEGRHDYEGKVIGGSEHHLYLDMTEKVLSDCSPKPFVDAVTYTATYNALVGFYQALREEFKPSEGRLSVFILGKSIQFINLLENGYLNKFTSQLYFKMFLDLHKKQEMLEQMKGYLDHNKLDLYQSLDIPVDNYERPLYLELREYIDSWMNDNQFGLQNIEGKYRIESRFGKAYRFTKFGNSRQWKLTILTDIAFTLAQKLTFFNFHGSEFKAMDPSGEAILYYFENYLFTPLVLSKGRIEKSILFILDFTLLDSTESIDSVVTLIELLSQLPPKIRFLILGIEKGGDGKYKRYDRIHKVPLLTQSTNM</sequence>
<gene>
    <name evidence="1" type="ORF">PNOK_0160300</name>
</gene>
<dbReference type="AlphaFoldDB" id="A0A286UPX6"/>
<evidence type="ECO:0000313" key="2">
    <source>
        <dbReference type="Proteomes" id="UP000217199"/>
    </source>
</evidence>
<dbReference type="InParanoid" id="A0A286UPX6"/>
<evidence type="ECO:0000313" key="1">
    <source>
        <dbReference type="EMBL" id="PAV21646.1"/>
    </source>
</evidence>
<keyword evidence="2" id="KW-1185">Reference proteome</keyword>
<name>A0A286UPX6_9AGAM</name>